<sequence>MNSNPINEEPILRQVYSHTELCTATHSTCPATCFINNLTQNEQKLLHNPPYTLATSYDSILNPIRRRRNNSNKRNLPPRPQNGWILFRRNFQSQVLSGSPGKSSALNEISQKAAKSWKNQPKEVKEYFKVLSKLASYKHKAMYPEYVYNPRKFKNGDSFIFKYMDKDKFVKNGSSNASTSKKAKKSNNLSEGDHIGVMRNEDYSEINDEQQSILPSTFLDFPNLFSDFSDFSMFSPNYSPFFYQCEFYNDIRNDNIIAAEPINYADYGFESYSA</sequence>
<evidence type="ECO:0000259" key="3">
    <source>
        <dbReference type="PROSITE" id="PS50118"/>
    </source>
</evidence>
<dbReference type="Pfam" id="PF00505">
    <property type="entry name" value="HMG_box"/>
    <property type="match status" value="1"/>
</dbReference>
<dbReference type="GO" id="GO:0003677">
    <property type="term" value="F:DNA binding"/>
    <property type="evidence" value="ECO:0007669"/>
    <property type="project" value="UniProtKB-UniRule"/>
</dbReference>
<keyword evidence="5" id="KW-1185">Reference proteome</keyword>
<evidence type="ECO:0000256" key="2">
    <source>
        <dbReference type="SAM" id="MobiDB-lite"/>
    </source>
</evidence>
<dbReference type="InterPro" id="IPR036910">
    <property type="entry name" value="HMG_box_dom_sf"/>
</dbReference>
<dbReference type="Proteomes" id="UP000789572">
    <property type="component" value="Unassembled WGS sequence"/>
</dbReference>
<dbReference type="Gene3D" id="1.10.30.10">
    <property type="entry name" value="High mobility group box domain"/>
    <property type="match status" value="1"/>
</dbReference>
<evidence type="ECO:0000256" key="1">
    <source>
        <dbReference type="PROSITE-ProRule" id="PRU00267"/>
    </source>
</evidence>
<evidence type="ECO:0000313" key="4">
    <source>
        <dbReference type="EMBL" id="CAG8521605.1"/>
    </source>
</evidence>
<dbReference type="OrthoDB" id="6247875at2759"/>
<protein>
    <submittedName>
        <fullName evidence="4">4091_t:CDS:1</fullName>
    </submittedName>
</protein>
<comment type="caution">
    <text evidence="4">The sequence shown here is derived from an EMBL/GenBank/DDBJ whole genome shotgun (WGS) entry which is preliminary data.</text>
</comment>
<proteinExistence type="predicted"/>
<keyword evidence="1" id="KW-0238">DNA-binding</keyword>
<dbReference type="EMBL" id="CAJVPJ010000407">
    <property type="protein sequence ID" value="CAG8521605.1"/>
    <property type="molecule type" value="Genomic_DNA"/>
</dbReference>
<feature type="DNA-binding region" description="HMG box" evidence="1">
    <location>
        <begin position="77"/>
        <end position="147"/>
    </location>
</feature>
<organism evidence="4 5">
    <name type="scientific">Paraglomus occultum</name>
    <dbReference type="NCBI Taxonomy" id="144539"/>
    <lineage>
        <taxon>Eukaryota</taxon>
        <taxon>Fungi</taxon>
        <taxon>Fungi incertae sedis</taxon>
        <taxon>Mucoromycota</taxon>
        <taxon>Glomeromycotina</taxon>
        <taxon>Glomeromycetes</taxon>
        <taxon>Paraglomerales</taxon>
        <taxon>Paraglomeraceae</taxon>
        <taxon>Paraglomus</taxon>
    </lineage>
</organism>
<keyword evidence="1" id="KW-0539">Nucleus</keyword>
<feature type="region of interest" description="Disordered" evidence="2">
    <location>
        <begin position="173"/>
        <end position="194"/>
    </location>
</feature>
<dbReference type="GO" id="GO:0005634">
    <property type="term" value="C:nucleus"/>
    <property type="evidence" value="ECO:0007669"/>
    <property type="project" value="UniProtKB-UniRule"/>
</dbReference>
<dbReference type="CDD" id="cd01389">
    <property type="entry name" value="HMG-box_ROX1-like"/>
    <property type="match status" value="1"/>
</dbReference>
<dbReference type="SUPFAM" id="SSF47095">
    <property type="entry name" value="HMG-box"/>
    <property type="match status" value="1"/>
</dbReference>
<dbReference type="InterPro" id="IPR009071">
    <property type="entry name" value="HMG_box_dom"/>
</dbReference>
<dbReference type="AlphaFoldDB" id="A0A9N9FAA7"/>
<evidence type="ECO:0000313" key="5">
    <source>
        <dbReference type="Proteomes" id="UP000789572"/>
    </source>
</evidence>
<dbReference type="SMART" id="SM00398">
    <property type="entry name" value="HMG"/>
    <property type="match status" value="1"/>
</dbReference>
<gene>
    <name evidence="4" type="ORF">POCULU_LOCUS3601</name>
</gene>
<feature type="domain" description="HMG box" evidence="3">
    <location>
        <begin position="77"/>
        <end position="147"/>
    </location>
</feature>
<accession>A0A9N9FAA7</accession>
<name>A0A9N9FAA7_9GLOM</name>
<reference evidence="4" key="1">
    <citation type="submission" date="2021-06" db="EMBL/GenBank/DDBJ databases">
        <authorList>
            <person name="Kallberg Y."/>
            <person name="Tangrot J."/>
            <person name="Rosling A."/>
        </authorList>
    </citation>
    <scope>NUCLEOTIDE SEQUENCE</scope>
    <source>
        <strain evidence="4">IA702</strain>
    </source>
</reference>
<dbReference type="PROSITE" id="PS50118">
    <property type="entry name" value="HMG_BOX_2"/>
    <property type="match status" value="1"/>
</dbReference>